<feature type="transmembrane region" description="Helical" evidence="7">
    <location>
        <begin position="59"/>
        <end position="79"/>
    </location>
</feature>
<evidence type="ECO:0000259" key="8">
    <source>
        <dbReference type="Pfam" id="PF01435"/>
    </source>
</evidence>
<comment type="similarity">
    <text evidence="6">Belongs to the peptidase M48 family.</text>
</comment>
<keyword evidence="4 6" id="KW-0862">Zinc</keyword>
<dbReference type="InterPro" id="IPR001915">
    <property type="entry name" value="Peptidase_M48"/>
</dbReference>
<dbReference type="GO" id="GO:0046872">
    <property type="term" value="F:metal ion binding"/>
    <property type="evidence" value="ECO:0007669"/>
    <property type="project" value="UniProtKB-KW"/>
</dbReference>
<dbReference type="EMBL" id="JBJKBG010000003">
    <property type="protein sequence ID" value="KAL3746183.1"/>
    <property type="molecule type" value="Genomic_DNA"/>
</dbReference>
<gene>
    <name evidence="9" type="ORF">ACJRO7_015176</name>
</gene>
<evidence type="ECO:0000256" key="7">
    <source>
        <dbReference type="SAM" id="Phobius"/>
    </source>
</evidence>
<feature type="transmembrane region" description="Helical" evidence="7">
    <location>
        <begin position="100"/>
        <end position="118"/>
    </location>
</feature>
<reference evidence="9 10" key="1">
    <citation type="submission" date="2024-11" db="EMBL/GenBank/DDBJ databases">
        <title>Chromosome-level genome assembly of Eucalyptus globulus Labill. provides insights into its genome evolution.</title>
        <authorList>
            <person name="Li X."/>
        </authorList>
    </citation>
    <scope>NUCLEOTIDE SEQUENCE [LARGE SCALE GENOMIC DNA]</scope>
    <source>
        <strain evidence="9">CL2024</strain>
        <tissue evidence="9">Fresh tender leaves</tissue>
    </source>
</reference>
<evidence type="ECO:0000313" key="10">
    <source>
        <dbReference type="Proteomes" id="UP001634007"/>
    </source>
</evidence>
<feature type="domain" description="Peptidase M48" evidence="8">
    <location>
        <begin position="11"/>
        <end position="65"/>
    </location>
</feature>
<evidence type="ECO:0000256" key="1">
    <source>
        <dbReference type="ARBA" id="ARBA00022670"/>
    </source>
</evidence>
<keyword evidence="10" id="KW-1185">Reference proteome</keyword>
<sequence>MDCPDLSPASLPGGQMAVSAESLDFCKTDAETASIAAQEVGHTMARHGEEMFVQDISLAIRYIHIVELPWWLGFLNSLLPKVKMIMEDHRLEVGLPLPPPYVMLGVFGVLGVLGVFATS</sequence>
<keyword evidence="2" id="KW-0479">Metal-binding</keyword>
<proteinExistence type="inferred from homology"/>
<comment type="cofactor">
    <cofactor evidence="6">
        <name>Zn(2+)</name>
        <dbReference type="ChEBI" id="CHEBI:29105"/>
    </cofactor>
    <text evidence="6">Binds 1 zinc ion per subunit.</text>
</comment>
<keyword evidence="7" id="KW-0472">Membrane</keyword>
<keyword evidence="1 6" id="KW-0645">Protease</keyword>
<dbReference type="AlphaFoldDB" id="A0ABD3L6K0"/>
<evidence type="ECO:0000256" key="5">
    <source>
        <dbReference type="ARBA" id="ARBA00023049"/>
    </source>
</evidence>
<evidence type="ECO:0000256" key="4">
    <source>
        <dbReference type="ARBA" id="ARBA00022833"/>
    </source>
</evidence>
<evidence type="ECO:0000256" key="6">
    <source>
        <dbReference type="RuleBase" id="RU003983"/>
    </source>
</evidence>
<dbReference type="GO" id="GO:0008237">
    <property type="term" value="F:metallopeptidase activity"/>
    <property type="evidence" value="ECO:0007669"/>
    <property type="project" value="UniProtKB-KW"/>
</dbReference>
<protein>
    <recommendedName>
        <fullName evidence="8">Peptidase M48 domain-containing protein</fullName>
    </recommendedName>
</protein>
<organism evidence="9 10">
    <name type="scientific">Eucalyptus globulus</name>
    <name type="common">Tasmanian blue gum</name>
    <dbReference type="NCBI Taxonomy" id="34317"/>
    <lineage>
        <taxon>Eukaryota</taxon>
        <taxon>Viridiplantae</taxon>
        <taxon>Streptophyta</taxon>
        <taxon>Embryophyta</taxon>
        <taxon>Tracheophyta</taxon>
        <taxon>Spermatophyta</taxon>
        <taxon>Magnoliopsida</taxon>
        <taxon>eudicotyledons</taxon>
        <taxon>Gunneridae</taxon>
        <taxon>Pentapetalae</taxon>
        <taxon>rosids</taxon>
        <taxon>malvids</taxon>
        <taxon>Myrtales</taxon>
        <taxon>Myrtaceae</taxon>
        <taxon>Myrtoideae</taxon>
        <taxon>Eucalypteae</taxon>
        <taxon>Eucalyptus</taxon>
    </lineage>
</organism>
<dbReference type="Pfam" id="PF01435">
    <property type="entry name" value="Peptidase_M48"/>
    <property type="match status" value="1"/>
</dbReference>
<keyword evidence="3 6" id="KW-0378">Hydrolase</keyword>
<name>A0ABD3L6K0_EUCGL</name>
<evidence type="ECO:0000256" key="3">
    <source>
        <dbReference type="ARBA" id="ARBA00022801"/>
    </source>
</evidence>
<dbReference type="Proteomes" id="UP001634007">
    <property type="component" value="Unassembled WGS sequence"/>
</dbReference>
<keyword evidence="7" id="KW-1133">Transmembrane helix</keyword>
<comment type="caution">
    <text evidence="9">The sequence shown here is derived from an EMBL/GenBank/DDBJ whole genome shotgun (WGS) entry which is preliminary data.</text>
</comment>
<accession>A0ABD3L6K0</accession>
<evidence type="ECO:0000313" key="9">
    <source>
        <dbReference type="EMBL" id="KAL3746183.1"/>
    </source>
</evidence>
<keyword evidence="7" id="KW-0812">Transmembrane</keyword>
<evidence type="ECO:0000256" key="2">
    <source>
        <dbReference type="ARBA" id="ARBA00022723"/>
    </source>
</evidence>
<dbReference type="GO" id="GO:0006508">
    <property type="term" value="P:proteolysis"/>
    <property type="evidence" value="ECO:0007669"/>
    <property type="project" value="UniProtKB-KW"/>
</dbReference>
<keyword evidence="5 6" id="KW-0482">Metalloprotease</keyword>